<dbReference type="GO" id="GO:0003677">
    <property type="term" value="F:DNA binding"/>
    <property type="evidence" value="ECO:0007669"/>
    <property type="project" value="UniProtKB-KW"/>
</dbReference>
<dbReference type="PANTHER" id="PTHR30349:SF41">
    <property type="entry name" value="INTEGRASE_RECOMBINASE PROTEIN MJ0367-RELATED"/>
    <property type="match status" value="1"/>
</dbReference>
<keyword evidence="2" id="KW-0229">DNA integration</keyword>
<dbReference type="Proteomes" id="UP000254889">
    <property type="component" value="Chromosome"/>
</dbReference>
<dbReference type="InterPro" id="IPR050090">
    <property type="entry name" value="Tyrosine_recombinase_XerCD"/>
</dbReference>
<keyword evidence="3" id="KW-0238">DNA-binding</keyword>
<evidence type="ECO:0000256" key="1">
    <source>
        <dbReference type="ARBA" id="ARBA00008857"/>
    </source>
</evidence>
<dbReference type="PROSITE" id="PS51898">
    <property type="entry name" value="TYR_RECOMBINASE"/>
    <property type="match status" value="1"/>
</dbReference>
<dbReference type="InterPro" id="IPR013762">
    <property type="entry name" value="Integrase-like_cat_sf"/>
</dbReference>
<evidence type="ECO:0000256" key="4">
    <source>
        <dbReference type="ARBA" id="ARBA00023172"/>
    </source>
</evidence>
<dbReference type="Pfam" id="PF20172">
    <property type="entry name" value="DUF6538"/>
    <property type="match status" value="1"/>
</dbReference>
<evidence type="ECO:0000259" key="5">
    <source>
        <dbReference type="PROSITE" id="PS51898"/>
    </source>
</evidence>
<comment type="similarity">
    <text evidence="1">Belongs to the 'phage' integrase family.</text>
</comment>
<dbReference type="GO" id="GO:0015074">
    <property type="term" value="P:DNA integration"/>
    <property type="evidence" value="ECO:0007669"/>
    <property type="project" value="UniProtKB-KW"/>
</dbReference>
<dbReference type="CDD" id="cd01184">
    <property type="entry name" value="INT_C_like_1"/>
    <property type="match status" value="1"/>
</dbReference>
<evidence type="ECO:0000313" key="6">
    <source>
        <dbReference type="EMBL" id="AXK84099.1"/>
    </source>
</evidence>
<gene>
    <name evidence="6" type="ORF">DW352_17980</name>
</gene>
<name>A0A346A4K2_9HYPH</name>
<dbReference type="InterPro" id="IPR010998">
    <property type="entry name" value="Integrase_recombinase_N"/>
</dbReference>
<dbReference type="OrthoDB" id="9784724at2"/>
<keyword evidence="7" id="KW-1185">Reference proteome</keyword>
<dbReference type="RefSeq" id="WP_115694478.1">
    <property type="nucleotide sequence ID" value="NZ_CP031417.1"/>
</dbReference>
<dbReference type="Gene3D" id="1.10.150.130">
    <property type="match status" value="1"/>
</dbReference>
<keyword evidence="4" id="KW-0233">DNA recombination</keyword>
<dbReference type="GO" id="GO:0006310">
    <property type="term" value="P:DNA recombination"/>
    <property type="evidence" value="ECO:0007669"/>
    <property type="project" value="UniProtKB-KW"/>
</dbReference>
<dbReference type="AlphaFoldDB" id="A0A346A4K2"/>
<evidence type="ECO:0000256" key="2">
    <source>
        <dbReference type="ARBA" id="ARBA00022908"/>
    </source>
</evidence>
<dbReference type="EMBL" id="CP031417">
    <property type="protein sequence ID" value="AXK84099.1"/>
    <property type="molecule type" value="Genomic_DNA"/>
</dbReference>
<proteinExistence type="inferred from homology"/>
<dbReference type="KEGG" id="ptaw:DW352_17980"/>
<dbReference type="InterPro" id="IPR011010">
    <property type="entry name" value="DNA_brk_join_enz"/>
</dbReference>
<dbReference type="InterPro" id="IPR046668">
    <property type="entry name" value="DUF6538"/>
</dbReference>
<dbReference type="Gene3D" id="1.10.443.10">
    <property type="entry name" value="Intergrase catalytic core"/>
    <property type="match status" value="1"/>
</dbReference>
<reference evidence="6 7" key="1">
    <citation type="submission" date="2018-07" db="EMBL/GenBank/DDBJ databases">
        <authorList>
            <person name="Quirk P.G."/>
            <person name="Krulwich T.A."/>
        </authorList>
    </citation>
    <scope>NUCLEOTIDE SEQUENCE [LARGE SCALE GENOMIC DNA]</scope>
    <source>
        <strain evidence="6 7">CC-BB4</strain>
    </source>
</reference>
<protein>
    <submittedName>
        <fullName evidence="6">Integrase</fullName>
    </submittedName>
</protein>
<dbReference type="PANTHER" id="PTHR30349">
    <property type="entry name" value="PHAGE INTEGRASE-RELATED"/>
    <property type="match status" value="1"/>
</dbReference>
<dbReference type="SUPFAM" id="SSF56349">
    <property type="entry name" value="DNA breaking-rejoining enzymes"/>
    <property type="match status" value="1"/>
</dbReference>
<organism evidence="6 7">
    <name type="scientific">Pseudolabrys taiwanensis</name>
    <dbReference type="NCBI Taxonomy" id="331696"/>
    <lineage>
        <taxon>Bacteria</taxon>
        <taxon>Pseudomonadati</taxon>
        <taxon>Pseudomonadota</taxon>
        <taxon>Alphaproteobacteria</taxon>
        <taxon>Hyphomicrobiales</taxon>
        <taxon>Xanthobacteraceae</taxon>
        <taxon>Pseudolabrys</taxon>
    </lineage>
</organism>
<accession>A0A346A4K2</accession>
<evidence type="ECO:0000256" key="3">
    <source>
        <dbReference type="ARBA" id="ARBA00023125"/>
    </source>
</evidence>
<evidence type="ECO:0000313" key="7">
    <source>
        <dbReference type="Proteomes" id="UP000254889"/>
    </source>
</evidence>
<sequence>MPLPMTRPFKHPKTGIYWLRKRVPAHLQELVGKVEEKLSLKTREPGEAKKRHAVALAALEQRWENLAAGPRRLTEREAHDLARPLAVEWLALYEANPSQQDFWPIGLGGVLWADPPVDLSLSTADLLRATPEDSKRTQLRDWCFRQADQLLTANGLRAAAEEDRKVLAVAVSAAMQRASVQLERLSRGELIEPQATTAAPAQRPATLPLVRFDDLLKGWIAETRPAKKTQYEWTRVVGQLQKFLGHDNAARVTAEDIVRWKAELVAQELSPKTIRDAKLAPVRAVLQWGADNKRISQNPAAGVSIDVRQRALEMKRGFSETEVAVVLPAARLEANPVLRWLPWLSAFTGARIAELSQLRREDVVTIEDVWCVRITPEAGPLKTLSSERIIPLHSALLAEGFLDFARTVPSGPLFTQIRPDKFGSRGGNATKVLGPWVRSLGIVDERISPNHSWRHRFKTLARRHGLATDVVDAMVGHQRRTVADSYGEFPASALQRELEKIPSLSF</sequence>
<feature type="domain" description="Tyr recombinase" evidence="5">
    <location>
        <begin position="313"/>
        <end position="500"/>
    </location>
</feature>
<dbReference type="InterPro" id="IPR002104">
    <property type="entry name" value="Integrase_catalytic"/>
</dbReference>